<organism evidence="2 3">
    <name type="scientific">Caerostris extrusa</name>
    <name type="common">Bark spider</name>
    <name type="synonym">Caerostris bankana</name>
    <dbReference type="NCBI Taxonomy" id="172846"/>
    <lineage>
        <taxon>Eukaryota</taxon>
        <taxon>Metazoa</taxon>
        <taxon>Ecdysozoa</taxon>
        <taxon>Arthropoda</taxon>
        <taxon>Chelicerata</taxon>
        <taxon>Arachnida</taxon>
        <taxon>Araneae</taxon>
        <taxon>Araneomorphae</taxon>
        <taxon>Entelegynae</taxon>
        <taxon>Araneoidea</taxon>
        <taxon>Araneidae</taxon>
        <taxon>Caerostris</taxon>
    </lineage>
</organism>
<comment type="caution">
    <text evidence="2">The sequence shown here is derived from an EMBL/GenBank/DDBJ whole genome shotgun (WGS) entry which is preliminary data.</text>
</comment>
<dbReference type="AlphaFoldDB" id="A0AAV4VVP6"/>
<evidence type="ECO:0000313" key="2">
    <source>
        <dbReference type="EMBL" id="GIY74083.1"/>
    </source>
</evidence>
<accession>A0AAV4VVP6</accession>
<feature type="region of interest" description="Disordered" evidence="1">
    <location>
        <begin position="17"/>
        <end position="36"/>
    </location>
</feature>
<feature type="compositionally biased region" description="Polar residues" evidence="1">
    <location>
        <begin position="17"/>
        <end position="29"/>
    </location>
</feature>
<name>A0AAV4VVP6_CAEEX</name>
<sequence>VKQPCGAAYCLDRCQEQRSTPAESNGNSNHADKLEPDSLPFPLVLKPHTCRFGKIYHAGPLWCERSVQTSSQMKAKWVNASSLDCTLSSPDEPECNPASSVCTQAILFIVPYYLNYIFGS</sequence>
<gene>
    <name evidence="2" type="ORF">CEXT_270381</name>
</gene>
<reference evidence="2 3" key="1">
    <citation type="submission" date="2021-06" db="EMBL/GenBank/DDBJ databases">
        <title>Caerostris extrusa draft genome.</title>
        <authorList>
            <person name="Kono N."/>
            <person name="Arakawa K."/>
        </authorList>
    </citation>
    <scope>NUCLEOTIDE SEQUENCE [LARGE SCALE GENOMIC DNA]</scope>
</reference>
<proteinExistence type="predicted"/>
<dbReference type="EMBL" id="BPLR01015167">
    <property type="protein sequence ID" value="GIY74083.1"/>
    <property type="molecule type" value="Genomic_DNA"/>
</dbReference>
<protein>
    <submittedName>
        <fullName evidence="2">Uncharacterized protein</fullName>
    </submittedName>
</protein>
<dbReference type="Proteomes" id="UP001054945">
    <property type="component" value="Unassembled WGS sequence"/>
</dbReference>
<feature type="non-terminal residue" evidence="2">
    <location>
        <position position="1"/>
    </location>
</feature>
<evidence type="ECO:0000313" key="3">
    <source>
        <dbReference type="Proteomes" id="UP001054945"/>
    </source>
</evidence>
<evidence type="ECO:0000256" key="1">
    <source>
        <dbReference type="SAM" id="MobiDB-lite"/>
    </source>
</evidence>
<keyword evidence="3" id="KW-1185">Reference proteome</keyword>